<dbReference type="AlphaFoldDB" id="A0A5C4JWZ0"/>
<dbReference type="RefSeq" id="WP_138746853.1">
    <property type="nucleotide sequence ID" value="NZ_VCLB01000001.1"/>
</dbReference>
<dbReference type="InterPro" id="IPR024399">
    <property type="entry name" value="DUF2628"/>
</dbReference>
<dbReference type="EMBL" id="VCLB01000001">
    <property type="protein sequence ID" value="TNB49812.1"/>
    <property type="molecule type" value="Genomic_DNA"/>
</dbReference>
<sequence>MGSYLVLIPPGDNDPEKIRFIRDRFAWLAFLFGPFWLLANRAWLAGFITLALSIALAVAGYFEPLSLGASAASLALNLLIGFEGREWKALAMERRGFMADGVVVAPDIETAEAIYFAGRTDRPIFADFTSGPAGNRAAMPSGIGLMDTYSAR</sequence>
<dbReference type="Pfam" id="PF10947">
    <property type="entry name" value="DUF2628"/>
    <property type="match status" value="1"/>
</dbReference>
<accession>A0A5C4JWZ0</accession>
<dbReference type="OrthoDB" id="7285394at2"/>
<dbReference type="Proteomes" id="UP000307874">
    <property type="component" value="Unassembled WGS sequence"/>
</dbReference>
<protein>
    <submittedName>
        <fullName evidence="2">DUF2628 domain-containing protein</fullName>
    </submittedName>
</protein>
<keyword evidence="1" id="KW-0812">Transmembrane</keyword>
<reference evidence="2 3" key="1">
    <citation type="submission" date="2019-06" db="EMBL/GenBank/DDBJ databases">
        <title>Martelella lutilitoris sp. nov., isolated from a tidal mudflat.</title>
        <authorList>
            <person name="Kim Y.-J."/>
        </authorList>
    </citation>
    <scope>NUCLEOTIDE SEQUENCE [LARGE SCALE GENOMIC DNA]</scope>
    <source>
        <strain evidence="2 3">GH2-6</strain>
    </source>
</reference>
<name>A0A5C4JWZ0_9HYPH</name>
<evidence type="ECO:0000313" key="3">
    <source>
        <dbReference type="Proteomes" id="UP000307874"/>
    </source>
</evidence>
<comment type="caution">
    <text evidence="2">The sequence shown here is derived from an EMBL/GenBank/DDBJ whole genome shotgun (WGS) entry which is preliminary data.</text>
</comment>
<keyword evidence="3" id="KW-1185">Reference proteome</keyword>
<gene>
    <name evidence="2" type="ORF">FF124_02300</name>
</gene>
<organism evidence="2 3">
    <name type="scientific">Martelella lutilitoris</name>
    <dbReference type="NCBI Taxonomy" id="2583532"/>
    <lineage>
        <taxon>Bacteria</taxon>
        <taxon>Pseudomonadati</taxon>
        <taxon>Pseudomonadota</taxon>
        <taxon>Alphaproteobacteria</taxon>
        <taxon>Hyphomicrobiales</taxon>
        <taxon>Aurantimonadaceae</taxon>
        <taxon>Martelella</taxon>
    </lineage>
</organism>
<keyword evidence="1" id="KW-0472">Membrane</keyword>
<proteinExistence type="predicted"/>
<evidence type="ECO:0000256" key="1">
    <source>
        <dbReference type="SAM" id="Phobius"/>
    </source>
</evidence>
<evidence type="ECO:0000313" key="2">
    <source>
        <dbReference type="EMBL" id="TNB49812.1"/>
    </source>
</evidence>
<keyword evidence="1" id="KW-1133">Transmembrane helix</keyword>
<feature type="transmembrane region" description="Helical" evidence="1">
    <location>
        <begin position="25"/>
        <end position="58"/>
    </location>
</feature>